<evidence type="ECO:0000313" key="1">
    <source>
        <dbReference type="EMBL" id="EDS11802.1"/>
    </source>
</evidence>
<proteinExistence type="predicted"/>
<reference evidence="1" key="1">
    <citation type="submission" date="2007-11" db="EMBL/GenBank/DDBJ databases">
        <authorList>
            <person name="Fulton L."/>
            <person name="Clifton S."/>
            <person name="Fulton B."/>
            <person name="Xu J."/>
            <person name="Minx P."/>
            <person name="Pepin K.H."/>
            <person name="Johnson M."/>
            <person name="Thiruvilangam P."/>
            <person name="Bhonagiri V."/>
            <person name="Nash W.E."/>
            <person name="Mardis E.R."/>
            <person name="Wilson R.K."/>
        </authorList>
    </citation>
    <scope>NUCLEOTIDE SEQUENCE [LARGE SCALE GENOMIC DNA]</scope>
    <source>
        <strain evidence="1">DSM 17241</strain>
    </source>
</reference>
<dbReference type="EMBL" id="ABGD02000012">
    <property type="protein sequence ID" value="EDS11802.1"/>
    <property type="molecule type" value="Genomic_DNA"/>
</dbReference>
<gene>
    <name evidence="1" type="ORF">ANACOL_01693</name>
</gene>
<name>B0P9M5_9FIRM</name>
<accession>B0P9M5</accession>
<organism evidence="1 2">
    <name type="scientific">Anaerotruncus colihominis DSM 17241</name>
    <dbReference type="NCBI Taxonomy" id="445972"/>
    <lineage>
        <taxon>Bacteria</taxon>
        <taxon>Bacillati</taxon>
        <taxon>Bacillota</taxon>
        <taxon>Clostridia</taxon>
        <taxon>Eubacteriales</taxon>
        <taxon>Oscillospiraceae</taxon>
        <taxon>Anaerotruncus</taxon>
    </lineage>
</organism>
<protein>
    <submittedName>
        <fullName evidence="1">Uncharacterized protein</fullName>
    </submittedName>
</protein>
<reference evidence="1" key="2">
    <citation type="submission" date="2013-09" db="EMBL/GenBank/DDBJ databases">
        <title>Draft genome sequence of Anaerotruncus colihominis(DSM 17241).</title>
        <authorList>
            <person name="Sudarsanam P."/>
            <person name="Ley R."/>
            <person name="Guruge J."/>
            <person name="Turnbaugh P.J."/>
            <person name="Mahowald M."/>
            <person name="Liep D."/>
            <person name="Gordon J."/>
        </authorList>
    </citation>
    <scope>NUCLEOTIDE SEQUENCE</scope>
    <source>
        <strain evidence="1">DSM 17241</strain>
    </source>
</reference>
<sequence>MKIEELLKCLQTAEKRKAKNAGNFRIARRFLTQNPPLCKKVGKIF</sequence>
<dbReference type="AlphaFoldDB" id="B0P9M5"/>
<evidence type="ECO:0000313" key="2">
    <source>
        <dbReference type="Proteomes" id="UP000003803"/>
    </source>
</evidence>
<dbReference type="HOGENOM" id="CLU_3195345_0_0_9"/>
<keyword evidence="2" id="KW-1185">Reference proteome</keyword>
<comment type="caution">
    <text evidence="1">The sequence shown here is derived from an EMBL/GenBank/DDBJ whole genome shotgun (WGS) entry which is preliminary data.</text>
</comment>
<dbReference type="Proteomes" id="UP000003803">
    <property type="component" value="Unassembled WGS sequence"/>
</dbReference>